<dbReference type="InterPro" id="IPR015854">
    <property type="entry name" value="ABC_transpr_LolD-like"/>
</dbReference>
<reference evidence="4 5" key="1">
    <citation type="journal article" date="2016" name="Nat. Commun.">
        <title>Thousands of microbial genomes shed light on interconnected biogeochemical processes in an aquifer system.</title>
        <authorList>
            <person name="Anantharaman K."/>
            <person name="Brown C.T."/>
            <person name="Hug L.A."/>
            <person name="Sharon I."/>
            <person name="Castelle C.J."/>
            <person name="Probst A.J."/>
            <person name="Thomas B.C."/>
            <person name="Singh A."/>
            <person name="Wilkins M.J."/>
            <person name="Karaoz U."/>
            <person name="Brodie E.L."/>
            <person name="Williams K.H."/>
            <person name="Hubbard S.S."/>
            <person name="Banfield J.F."/>
        </authorList>
    </citation>
    <scope>NUCLEOTIDE SEQUENCE [LARGE SCALE GENOMIC DNA]</scope>
    <source>
        <strain evidence="5">RBG_16_55_9</strain>
    </source>
</reference>
<evidence type="ECO:0000259" key="3">
    <source>
        <dbReference type="PROSITE" id="PS50893"/>
    </source>
</evidence>
<dbReference type="PROSITE" id="PS50893">
    <property type="entry name" value="ABC_TRANSPORTER_2"/>
    <property type="match status" value="1"/>
</dbReference>
<gene>
    <name evidence="4" type="ORF">A2Z21_08720</name>
</gene>
<evidence type="ECO:0000256" key="1">
    <source>
        <dbReference type="ARBA" id="ARBA00022741"/>
    </source>
</evidence>
<dbReference type="EMBL" id="MFGX01000024">
    <property type="protein sequence ID" value="OGF56856.1"/>
    <property type="molecule type" value="Genomic_DNA"/>
</dbReference>
<evidence type="ECO:0000256" key="2">
    <source>
        <dbReference type="ARBA" id="ARBA00022840"/>
    </source>
</evidence>
<dbReference type="Proteomes" id="UP000179157">
    <property type="component" value="Unassembled WGS sequence"/>
</dbReference>
<protein>
    <recommendedName>
        <fullName evidence="3">ABC transporter domain-containing protein</fullName>
    </recommendedName>
</protein>
<dbReference type="GO" id="GO:0022857">
    <property type="term" value="F:transmembrane transporter activity"/>
    <property type="evidence" value="ECO:0007669"/>
    <property type="project" value="TreeGrafter"/>
</dbReference>
<dbReference type="GO" id="GO:0016887">
    <property type="term" value="F:ATP hydrolysis activity"/>
    <property type="evidence" value="ECO:0007669"/>
    <property type="project" value="InterPro"/>
</dbReference>
<dbReference type="GO" id="GO:0005886">
    <property type="term" value="C:plasma membrane"/>
    <property type="evidence" value="ECO:0007669"/>
    <property type="project" value="TreeGrafter"/>
</dbReference>
<dbReference type="PANTHER" id="PTHR24220">
    <property type="entry name" value="IMPORT ATP-BINDING PROTEIN"/>
    <property type="match status" value="1"/>
</dbReference>
<dbReference type="InterPro" id="IPR003439">
    <property type="entry name" value="ABC_transporter-like_ATP-bd"/>
</dbReference>
<dbReference type="InterPro" id="IPR003593">
    <property type="entry name" value="AAA+_ATPase"/>
</dbReference>
<sequence length="237" mass="26664">MPIIIQISELGAWDPEGQKVFSDLHFRLHRGEWACITGPPGSGKTLLLSFIYGEQRPKRGQILVDDRNVMRIHPEKLRQLRRRMGVVSGGMAPLERRTLEGYMNFKLRALDLLHEEARIKALDVLELVGLGNQVGCHTHEISEADQQLFRLGLAISHDPVLLLIDDPLQGLPPAGVERFVTVLEQVQMRRRMSILMTTREAPWADRFHVNVYVLEGGSLRALHPAAITDSDSGIETS</sequence>
<dbReference type="GO" id="GO:0005524">
    <property type="term" value="F:ATP binding"/>
    <property type="evidence" value="ECO:0007669"/>
    <property type="project" value="UniProtKB-KW"/>
</dbReference>
<dbReference type="PANTHER" id="PTHR24220:SF470">
    <property type="entry name" value="CELL DIVISION ATP-BINDING PROTEIN FTSE"/>
    <property type="match status" value="1"/>
</dbReference>
<organism evidence="4 5">
    <name type="scientific">Fraserbacteria sp. (strain RBG_16_55_9)</name>
    <dbReference type="NCBI Taxonomy" id="1817864"/>
    <lineage>
        <taxon>Bacteria</taxon>
        <taxon>Candidatus Fraseribacteriota</taxon>
    </lineage>
</organism>
<dbReference type="SMART" id="SM00382">
    <property type="entry name" value="AAA"/>
    <property type="match status" value="1"/>
</dbReference>
<dbReference type="Gene3D" id="3.40.50.300">
    <property type="entry name" value="P-loop containing nucleotide triphosphate hydrolases"/>
    <property type="match status" value="1"/>
</dbReference>
<dbReference type="SUPFAM" id="SSF52540">
    <property type="entry name" value="P-loop containing nucleoside triphosphate hydrolases"/>
    <property type="match status" value="1"/>
</dbReference>
<dbReference type="InterPro" id="IPR027417">
    <property type="entry name" value="P-loop_NTPase"/>
</dbReference>
<keyword evidence="2" id="KW-0067">ATP-binding</keyword>
<dbReference type="STRING" id="1817864.A2Z21_08720"/>
<feature type="domain" description="ABC transporter" evidence="3">
    <location>
        <begin position="5"/>
        <end position="235"/>
    </location>
</feature>
<comment type="caution">
    <text evidence="4">The sequence shown here is derived from an EMBL/GenBank/DDBJ whole genome shotgun (WGS) entry which is preliminary data.</text>
</comment>
<evidence type="ECO:0000313" key="5">
    <source>
        <dbReference type="Proteomes" id="UP000179157"/>
    </source>
</evidence>
<dbReference type="AlphaFoldDB" id="A0A1F5V0C4"/>
<proteinExistence type="predicted"/>
<name>A0A1F5V0C4_FRAXR</name>
<dbReference type="Pfam" id="PF00005">
    <property type="entry name" value="ABC_tran"/>
    <property type="match status" value="1"/>
</dbReference>
<evidence type="ECO:0000313" key="4">
    <source>
        <dbReference type="EMBL" id="OGF56856.1"/>
    </source>
</evidence>
<accession>A0A1F5V0C4</accession>
<keyword evidence="1" id="KW-0547">Nucleotide-binding</keyword>